<reference evidence="2" key="1">
    <citation type="journal article" date="2011" name="Genome Biol.">
        <title>Comparative genomics of the social amoebae Dictyostelium discoideum and Dictyostelium purpureum.</title>
        <authorList>
            <consortium name="US DOE Joint Genome Institute (JGI-PGF)"/>
            <person name="Sucgang R."/>
            <person name="Kuo A."/>
            <person name="Tian X."/>
            <person name="Salerno W."/>
            <person name="Parikh A."/>
            <person name="Feasley C.L."/>
            <person name="Dalin E."/>
            <person name="Tu H."/>
            <person name="Huang E."/>
            <person name="Barry K."/>
            <person name="Lindquist E."/>
            <person name="Shapiro H."/>
            <person name="Bruce D."/>
            <person name="Schmutz J."/>
            <person name="Salamov A."/>
            <person name="Fey P."/>
            <person name="Gaudet P."/>
            <person name="Anjard C."/>
            <person name="Babu M.M."/>
            <person name="Basu S."/>
            <person name="Bushmanova Y."/>
            <person name="van der Wel H."/>
            <person name="Katoh-Kurasawa M."/>
            <person name="Dinh C."/>
            <person name="Coutinho P.M."/>
            <person name="Saito T."/>
            <person name="Elias M."/>
            <person name="Schaap P."/>
            <person name="Kay R.R."/>
            <person name="Henrissat B."/>
            <person name="Eichinger L."/>
            <person name="Rivero F."/>
            <person name="Putnam N.H."/>
            <person name="West C.M."/>
            <person name="Loomis W.F."/>
            <person name="Chisholm R.L."/>
            <person name="Shaulsky G."/>
            <person name="Strassmann J.E."/>
            <person name="Queller D.C."/>
            <person name="Kuspa A."/>
            <person name="Grigoriev I.V."/>
        </authorList>
    </citation>
    <scope>NUCLEOTIDE SEQUENCE [LARGE SCALE GENOMIC DNA]</scope>
    <source>
        <strain evidence="2">QSDP1</strain>
    </source>
</reference>
<dbReference type="eggNOG" id="ENOG502RHKB">
    <property type="taxonomic scope" value="Eukaryota"/>
</dbReference>
<dbReference type="EMBL" id="GL870999">
    <property type="protein sequence ID" value="EGC37454.1"/>
    <property type="molecule type" value="Genomic_DNA"/>
</dbReference>
<protein>
    <recommendedName>
        <fullName evidence="3">MRPL25 domain-containing protein</fullName>
    </recommendedName>
</protein>
<dbReference type="Proteomes" id="UP000001064">
    <property type="component" value="Unassembled WGS sequence"/>
</dbReference>
<dbReference type="OMA" id="HTIWERN"/>
<proteinExistence type="predicted"/>
<sequence length="165" mass="18882">MNTTRYIINKEALLKYSLPIKGENGWLQPKLSGRQLGDLKKHVTRGLQLEWPLADTKKQLPEKQPKHTIWERNQIPRQKKIKESVDNMPKLIAEKLKASVEKKKKEIENNLTALIPNYLPGGPYGNNDSPKVMALRKIAAQQKLEKRNAPIALASFKGKKQKKTK</sequence>
<keyword evidence="2" id="KW-1185">Reference proteome</keyword>
<dbReference type="VEuPathDB" id="AmoebaDB:DICPUDRAFT_149923"/>
<evidence type="ECO:0000313" key="2">
    <source>
        <dbReference type="Proteomes" id="UP000001064"/>
    </source>
</evidence>
<gene>
    <name evidence="1" type="ORF">DICPUDRAFT_149923</name>
</gene>
<dbReference type="GeneID" id="10499837"/>
<dbReference type="KEGG" id="dpp:DICPUDRAFT_149923"/>
<organism evidence="1 2">
    <name type="scientific">Dictyostelium purpureum</name>
    <name type="common">Slime mold</name>
    <dbReference type="NCBI Taxonomy" id="5786"/>
    <lineage>
        <taxon>Eukaryota</taxon>
        <taxon>Amoebozoa</taxon>
        <taxon>Evosea</taxon>
        <taxon>Eumycetozoa</taxon>
        <taxon>Dictyostelia</taxon>
        <taxon>Dictyosteliales</taxon>
        <taxon>Dictyosteliaceae</taxon>
        <taxon>Dictyostelium</taxon>
    </lineage>
</organism>
<evidence type="ECO:0000313" key="1">
    <source>
        <dbReference type="EMBL" id="EGC37454.1"/>
    </source>
</evidence>
<dbReference type="InParanoid" id="F0ZF04"/>
<accession>F0ZF04</accession>
<dbReference type="AlphaFoldDB" id="F0ZF04"/>
<evidence type="ECO:0008006" key="3">
    <source>
        <dbReference type="Google" id="ProtNLM"/>
    </source>
</evidence>
<dbReference type="OrthoDB" id="18529at2759"/>
<dbReference type="RefSeq" id="XP_003286018.1">
    <property type="nucleotide sequence ID" value="XM_003285970.1"/>
</dbReference>
<name>F0ZF04_DICPU</name>